<name>A0ABU0MNQ2_9PROT</name>
<evidence type="ECO:0000313" key="2">
    <source>
        <dbReference type="Proteomes" id="UP001244552"/>
    </source>
</evidence>
<dbReference type="EMBL" id="JAUSVU010000016">
    <property type="protein sequence ID" value="MDQ0535108.1"/>
    <property type="molecule type" value="Genomic_DNA"/>
</dbReference>
<reference evidence="1 2" key="1">
    <citation type="submission" date="2023-07" db="EMBL/GenBank/DDBJ databases">
        <title>Genomic Encyclopedia of Type Strains, Phase IV (KMG-IV): sequencing the most valuable type-strain genomes for metagenomic binning, comparative biology and taxonomic classification.</title>
        <authorList>
            <person name="Goeker M."/>
        </authorList>
    </citation>
    <scope>NUCLEOTIDE SEQUENCE [LARGE SCALE GENOMIC DNA]</scope>
    <source>
        <strain evidence="1 2">DSM 19922</strain>
    </source>
</reference>
<organism evidence="1 2">
    <name type="scientific">Azospirillum picis</name>
    <dbReference type="NCBI Taxonomy" id="488438"/>
    <lineage>
        <taxon>Bacteria</taxon>
        <taxon>Pseudomonadati</taxon>
        <taxon>Pseudomonadota</taxon>
        <taxon>Alphaproteobacteria</taxon>
        <taxon>Rhodospirillales</taxon>
        <taxon>Azospirillaceae</taxon>
        <taxon>Azospirillum</taxon>
    </lineage>
</organism>
<keyword evidence="2" id="KW-1185">Reference proteome</keyword>
<dbReference type="RefSeq" id="WP_209985145.1">
    <property type="nucleotide sequence ID" value="NZ_JAGINO010000016.1"/>
</dbReference>
<dbReference type="Proteomes" id="UP001244552">
    <property type="component" value="Unassembled WGS sequence"/>
</dbReference>
<gene>
    <name evidence="1" type="ORF">QO018_003986</name>
</gene>
<proteinExistence type="predicted"/>
<accession>A0ABU0MNQ2</accession>
<comment type="caution">
    <text evidence="1">The sequence shown here is derived from an EMBL/GenBank/DDBJ whole genome shotgun (WGS) entry which is preliminary data.</text>
</comment>
<protein>
    <submittedName>
        <fullName evidence="1">Uncharacterized protein</fullName>
    </submittedName>
</protein>
<sequence length="116" mass="12069">MTHISPAAVASSLDALAGQLSHLAKNPSQQAPAQAATLADRFDDLARMLRLVDFRGGVRLAQHAEKVRGRAVARPFMAYNSSELAELVATLQTAAALAREAARRPHGAVTGGGDAA</sequence>
<evidence type="ECO:0000313" key="1">
    <source>
        <dbReference type="EMBL" id="MDQ0535108.1"/>
    </source>
</evidence>